<dbReference type="EMBL" id="JAVXUR010000008">
    <property type="protein sequence ID" value="MDT8880825.1"/>
    <property type="molecule type" value="Genomic_DNA"/>
</dbReference>
<proteinExistence type="predicted"/>
<keyword evidence="4" id="KW-1185">Reference proteome</keyword>
<dbReference type="PANTHER" id="PTHR30503:SF3">
    <property type="entry name" value="INNER MEMBRANE PROTEIN YEDI"/>
    <property type="match status" value="1"/>
</dbReference>
<evidence type="ECO:0000256" key="1">
    <source>
        <dbReference type="SAM" id="MobiDB-lite"/>
    </source>
</evidence>
<evidence type="ECO:0000256" key="2">
    <source>
        <dbReference type="SAM" id="Phobius"/>
    </source>
</evidence>
<feature type="transmembrane region" description="Helical" evidence="2">
    <location>
        <begin position="25"/>
        <end position="52"/>
    </location>
</feature>
<dbReference type="RefSeq" id="WP_315587206.1">
    <property type="nucleotide sequence ID" value="NZ_JAVXUR010000008.1"/>
</dbReference>
<dbReference type="PANTHER" id="PTHR30503">
    <property type="entry name" value="INNER MEMBRANE PROTEIN YEDI"/>
    <property type="match status" value="1"/>
</dbReference>
<organism evidence="3 4">
    <name type="scientific">Halomonas saccharevitans</name>
    <dbReference type="NCBI Taxonomy" id="416872"/>
    <lineage>
        <taxon>Bacteria</taxon>
        <taxon>Pseudomonadati</taxon>
        <taxon>Pseudomonadota</taxon>
        <taxon>Gammaproteobacteria</taxon>
        <taxon>Oceanospirillales</taxon>
        <taxon>Halomonadaceae</taxon>
        <taxon>Halomonas</taxon>
    </lineage>
</organism>
<reference evidence="4" key="1">
    <citation type="submission" date="2023-07" db="EMBL/GenBank/DDBJ databases">
        <title>Substrates and metabolic shifts associated with increased methane emissions in unrestored hypersaline salterns.</title>
        <authorList>
            <person name="Bueno De Mesquita C.P."/>
            <person name="Tringe S.G."/>
        </authorList>
    </citation>
    <scope>NUCLEOTIDE SEQUENCE [LARGE SCALE GENOMIC DNA]</scope>
    <source>
        <strain evidence="4">I4</strain>
    </source>
</reference>
<evidence type="ECO:0000313" key="4">
    <source>
        <dbReference type="Proteomes" id="UP001255917"/>
    </source>
</evidence>
<name>A0ABU3NI16_9GAMM</name>
<protein>
    <submittedName>
        <fullName evidence="3">DUF808 family protein</fullName>
    </submittedName>
</protein>
<sequence>MAAKKTADMRAFEAQRIKGAVRTDFILSAEIIVITLGTVAGVALGMQVAGIVKIDDLGLYLSRREGLSKSIGRAGVTESAIREESGESVDSRDNEG</sequence>
<gene>
    <name evidence="3" type="ORF">RSO68_15235</name>
</gene>
<keyword evidence="2" id="KW-0812">Transmembrane</keyword>
<evidence type="ECO:0000313" key="3">
    <source>
        <dbReference type="EMBL" id="MDT8880825.1"/>
    </source>
</evidence>
<feature type="compositionally biased region" description="Basic and acidic residues" evidence="1">
    <location>
        <begin position="80"/>
        <end position="96"/>
    </location>
</feature>
<dbReference type="Proteomes" id="UP001255917">
    <property type="component" value="Unassembled WGS sequence"/>
</dbReference>
<dbReference type="InterPro" id="IPR008526">
    <property type="entry name" value="YedI"/>
</dbReference>
<accession>A0ABU3NI16</accession>
<comment type="caution">
    <text evidence="3">The sequence shown here is derived from an EMBL/GenBank/DDBJ whole genome shotgun (WGS) entry which is preliminary data.</text>
</comment>
<dbReference type="Pfam" id="PF05661">
    <property type="entry name" value="DUF808"/>
    <property type="match status" value="1"/>
</dbReference>
<keyword evidence="2" id="KW-0472">Membrane</keyword>
<feature type="region of interest" description="Disordered" evidence="1">
    <location>
        <begin position="77"/>
        <end position="96"/>
    </location>
</feature>
<keyword evidence="2" id="KW-1133">Transmembrane helix</keyword>